<evidence type="ECO:0000313" key="1">
    <source>
        <dbReference type="EMBL" id="MFC3687020.1"/>
    </source>
</evidence>
<evidence type="ECO:0008006" key="3">
    <source>
        <dbReference type="Google" id="ProtNLM"/>
    </source>
</evidence>
<organism evidence="1 2">
    <name type="scientific">Aquipuribacter hungaricus</name>
    <dbReference type="NCBI Taxonomy" id="545624"/>
    <lineage>
        <taxon>Bacteria</taxon>
        <taxon>Bacillati</taxon>
        <taxon>Actinomycetota</taxon>
        <taxon>Actinomycetes</taxon>
        <taxon>Micrococcales</taxon>
        <taxon>Intrasporangiaceae</taxon>
        <taxon>Aquipuribacter</taxon>
    </lineage>
</organism>
<accession>A0ABV7WB33</accession>
<dbReference type="RefSeq" id="WP_340294395.1">
    <property type="nucleotide sequence ID" value="NZ_JBBEOI010000156.1"/>
</dbReference>
<dbReference type="SUPFAM" id="SSF52980">
    <property type="entry name" value="Restriction endonuclease-like"/>
    <property type="match status" value="1"/>
</dbReference>
<proteinExistence type="predicted"/>
<sequence length="316" mass="33688">MDLRVLAAEQDGVLTAAQLRDCRVSRAVERGHVDAGRWLRVRRGVVLVDPARAGSNPGWVAARAVALACPDAVVAGRTAARLHGMDGVPDGPEEVVVAAGRPLRPRPDLVAHRLRLEPREVVTLRGIQVTTPARTLVDLVLRADRPAALAMLDAALRRGLVAETDLPALRTACTHRPGGAAVRDLWDLADGRAESVLESRVRLRCVDAGLVPDKLQLVVRDDHGAVVGRADLAYRLPGGAGWLLVEADGAGVHGSPDALHRDRTRANALTARGHLLLRFTWRDTLDPFTIPQAVRAALRAAARGNEPRLGAAGGSE</sequence>
<dbReference type="InterPro" id="IPR011335">
    <property type="entry name" value="Restrct_endonuc-II-like"/>
</dbReference>
<keyword evidence="2" id="KW-1185">Reference proteome</keyword>
<protein>
    <recommendedName>
        <fullName evidence="3">DUF559 domain-containing protein</fullName>
    </recommendedName>
</protein>
<reference evidence="2" key="1">
    <citation type="journal article" date="2019" name="Int. J. Syst. Evol. Microbiol.">
        <title>The Global Catalogue of Microorganisms (GCM) 10K type strain sequencing project: providing services to taxonomists for standard genome sequencing and annotation.</title>
        <authorList>
            <consortium name="The Broad Institute Genomics Platform"/>
            <consortium name="The Broad Institute Genome Sequencing Center for Infectious Disease"/>
            <person name="Wu L."/>
            <person name="Ma J."/>
        </authorList>
    </citation>
    <scope>NUCLEOTIDE SEQUENCE [LARGE SCALE GENOMIC DNA]</scope>
    <source>
        <strain evidence="2">NCAIM B.02333</strain>
    </source>
</reference>
<dbReference type="EMBL" id="JBHRWW010000001">
    <property type="protein sequence ID" value="MFC3687020.1"/>
    <property type="molecule type" value="Genomic_DNA"/>
</dbReference>
<name>A0ABV7WB33_9MICO</name>
<comment type="caution">
    <text evidence="1">The sequence shown here is derived from an EMBL/GenBank/DDBJ whole genome shotgun (WGS) entry which is preliminary data.</text>
</comment>
<evidence type="ECO:0000313" key="2">
    <source>
        <dbReference type="Proteomes" id="UP001595685"/>
    </source>
</evidence>
<gene>
    <name evidence="1" type="ORF">ACFOLH_01545</name>
</gene>
<dbReference type="Proteomes" id="UP001595685">
    <property type="component" value="Unassembled WGS sequence"/>
</dbReference>